<organism evidence="13 14">
    <name type="scientific">Varroa destructor</name>
    <name type="common">Honeybee mite</name>
    <dbReference type="NCBI Taxonomy" id="109461"/>
    <lineage>
        <taxon>Eukaryota</taxon>
        <taxon>Metazoa</taxon>
        <taxon>Ecdysozoa</taxon>
        <taxon>Arthropoda</taxon>
        <taxon>Chelicerata</taxon>
        <taxon>Arachnida</taxon>
        <taxon>Acari</taxon>
        <taxon>Parasitiformes</taxon>
        <taxon>Mesostigmata</taxon>
        <taxon>Gamasina</taxon>
        <taxon>Dermanyssoidea</taxon>
        <taxon>Varroidae</taxon>
        <taxon>Varroa</taxon>
    </lineage>
</organism>
<dbReference type="Gene3D" id="3.30.160.60">
    <property type="entry name" value="Classic Zinc Finger"/>
    <property type="match status" value="3"/>
</dbReference>
<evidence type="ECO:0000256" key="10">
    <source>
        <dbReference type="SAM" id="MobiDB-lite"/>
    </source>
</evidence>
<dbReference type="InterPro" id="IPR046341">
    <property type="entry name" value="SET_dom_sf"/>
</dbReference>
<feature type="domain" description="C2H2-type" evidence="11">
    <location>
        <begin position="636"/>
        <end position="663"/>
    </location>
</feature>
<proteinExistence type="predicted"/>
<name>A0A7M7IX91_VARDE</name>
<keyword evidence="7" id="KW-0804">Transcription</keyword>
<evidence type="ECO:0000256" key="5">
    <source>
        <dbReference type="ARBA" id="ARBA00022833"/>
    </source>
</evidence>
<comment type="subcellular location">
    <subcellularLocation>
        <location evidence="1">Nucleus</location>
    </subcellularLocation>
</comment>
<dbReference type="SUPFAM" id="SSF82199">
    <property type="entry name" value="SET domain"/>
    <property type="match status" value="1"/>
</dbReference>
<dbReference type="GO" id="GO:0008276">
    <property type="term" value="F:protein methyltransferase activity"/>
    <property type="evidence" value="ECO:0007669"/>
    <property type="project" value="UniProtKB-ARBA"/>
</dbReference>
<protein>
    <submittedName>
        <fullName evidence="13">Uncharacterized protein</fullName>
    </submittedName>
</protein>
<evidence type="ECO:0000256" key="2">
    <source>
        <dbReference type="ARBA" id="ARBA00022723"/>
    </source>
</evidence>
<sequence>MRTRGAQKSGQSAQPLELPMEETMADVDEEKVYADLSAVSNYEVLEENGDQVVITNGAHLPEVHYQEDEEEMLEEDEIYDTQEEAELDDEPELSFEASDLPKIIIRQKEADAKSMSIRSKTRSPPLKRVTRGKKGKLPIEAVDVPSDDDEDEACSSEDEWQPPQADESDAKWAFEQVRSMVDKAMTNAAEKLRGEMEEDPKRKFGTRVLAKTRGVKQVVTVVRDKVIDNPSVGPKDLRTDRVIPDFLEFHRFRTKGYGVLAKLPIDVGVRFGPYAGVIRKMKSVTSESGYAWQLRGFKEGETVVDGFDVKHANWLRYVNCSNTAEEANLRVFQHEKRIYYKTCKPIVPGDELLVWYGKEYREVIDSQIENKKRKREETFGAGVGQKTWKCPHCMCRMLVKATFDRHVKKCGKNPNLPKTLKCPKAGCGFFTVHKDAYDKHVNNPKHSNVAVHRCRWKCGYRTFNELRYRLHLERRHKNMEFPDAYDVECKVCGQRFPSKNAMDIHSQWHRKNLFFCSVCGKGYTTIGILKEHAQMHEGKNYKCEYEGCGYATYCKRTLSRHTRCVHLKIRTAFCDLCSKSFFCKKDLRQHQNKLHNVFKIEKSFKCRPHKVSYATAEELKAHVAEMFPSFKPKHKYQCEHCCYSTAYPSTFKTHQACHSDERNFACDQCDKTFKLQVSLKEHQASHESGDPERFMCGFCNKACKSNTELRSHRRRCKMQKKGQTGSSGNGSAAKSPAGHRRGNEDSQDEPDEDDEEEYEEDYDEDGDDETDKDYKA</sequence>
<dbReference type="Pfam" id="PF21549">
    <property type="entry name" value="PRDM2_PR"/>
    <property type="match status" value="1"/>
</dbReference>
<keyword evidence="2" id="KW-0479">Metal-binding</keyword>
<dbReference type="OrthoDB" id="6481529at2759"/>
<dbReference type="Proteomes" id="UP000594260">
    <property type="component" value="Unplaced"/>
</dbReference>
<evidence type="ECO:0000256" key="9">
    <source>
        <dbReference type="PROSITE-ProRule" id="PRU00042"/>
    </source>
</evidence>
<dbReference type="GO" id="GO:0008170">
    <property type="term" value="F:N-methyltransferase activity"/>
    <property type="evidence" value="ECO:0007669"/>
    <property type="project" value="UniProtKB-ARBA"/>
</dbReference>
<dbReference type="PROSITE" id="PS50280">
    <property type="entry name" value="SET"/>
    <property type="match status" value="1"/>
</dbReference>
<dbReference type="GO" id="GO:0010468">
    <property type="term" value="P:regulation of gene expression"/>
    <property type="evidence" value="ECO:0007669"/>
    <property type="project" value="TreeGrafter"/>
</dbReference>
<reference evidence="13" key="1">
    <citation type="submission" date="2021-01" db="UniProtKB">
        <authorList>
            <consortium name="EnsemblMetazoa"/>
        </authorList>
    </citation>
    <scope>IDENTIFICATION</scope>
</reference>
<evidence type="ECO:0000313" key="13">
    <source>
        <dbReference type="EnsemblMetazoa" id="XP_022643406"/>
    </source>
</evidence>
<feature type="domain" description="SET" evidence="12">
    <location>
        <begin position="245"/>
        <end position="357"/>
    </location>
</feature>
<evidence type="ECO:0000259" key="12">
    <source>
        <dbReference type="PROSITE" id="PS50280"/>
    </source>
</evidence>
<dbReference type="GO" id="GO:0008757">
    <property type="term" value="F:S-adenosylmethionine-dependent methyltransferase activity"/>
    <property type="evidence" value="ECO:0007669"/>
    <property type="project" value="UniProtKB-ARBA"/>
</dbReference>
<evidence type="ECO:0000256" key="8">
    <source>
        <dbReference type="ARBA" id="ARBA00023242"/>
    </source>
</evidence>
<feature type="domain" description="C2H2-type" evidence="11">
    <location>
        <begin position="514"/>
        <end position="541"/>
    </location>
</feature>
<dbReference type="InterPro" id="IPR050331">
    <property type="entry name" value="Zinc_finger"/>
</dbReference>
<keyword evidence="3" id="KW-0677">Repeat</keyword>
<feature type="compositionally biased region" description="Acidic residues" evidence="10">
    <location>
        <begin position="745"/>
        <end position="776"/>
    </location>
</feature>
<feature type="region of interest" description="Disordered" evidence="10">
    <location>
        <begin position="108"/>
        <end position="169"/>
    </location>
</feature>
<dbReference type="PANTHER" id="PTHR16515:SF49">
    <property type="entry name" value="GASTRULA ZINC FINGER PROTEIN XLCGF49.1-LIKE-RELATED"/>
    <property type="match status" value="1"/>
</dbReference>
<dbReference type="InParanoid" id="A0A7M7IX91"/>
<evidence type="ECO:0000256" key="7">
    <source>
        <dbReference type="ARBA" id="ARBA00023163"/>
    </source>
</evidence>
<keyword evidence="5" id="KW-0862">Zinc</keyword>
<dbReference type="SMART" id="SM00317">
    <property type="entry name" value="SET"/>
    <property type="match status" value="1"/>
</dbReference>
<dbReference type="SMART" id="SM00355">
    <property type="entry name" value="ZnF_C2H2"/>
    <property type="match status" value="9"/>
</dbReference>
<dbReference type="FunFam" id="3.30.160.60:FF:000100">
    <property type="entry name" value="Zinc finger 45-like"/>
    <property type="match status" value="1"/>
</dbReference>
<dbReference type="PROSITE" id="PS00028">
    <property type="entry name" value="ZINC_FINGER_C2H2_1"/>
    <property type="match status" value="4"/>
</dbReference>
<dbReference type="Gene3D" id="2.170.270.10">
    <property type="entry name" value="SET domain"/>
    <property type="match status" value="1"/>
</dbReference>
<evidence type="ECO:0000256" key="3">
    <source>
        <dbReference type="ARBA" id="ARBA00022737"/>
    </source>
</evidence>
<feature type="compositionally biased region" description="Acidic residues" evidence="10">
    <location>
        <begin position="145"/>
        <end position="160"/>
    </location>
</feature>
<evidence type="ECO:0000256" key="4">
    <source>
        <dbReference type="ARBA" id="ARBA00022771"/>
    </source>
</evidence>
<dbReference type="AlphaFoldDB" id="A0A7M7IX91"/>
<dbReference type="GeneID" id="111242819"/>
<dbReference type="PROSITE" id="PS50157">
    <property type="entry name" value="ZINC_FINGER_C2H2_2"/>
    <property type="match status" value="6"/>
</dbReference>
<feature type="region of interest" description="Disordered" evidence="10">
    <location>
        <begin position="714"/>
        <end position="776"/>
    </location>
</feature>
<feature type="domain" description="C2H2-type" evidence="11">
    <location>
        <begin position="541"/>
        <end position="571"/>
    </location>
</feature>
<feature type="domain" description="C2H2-type" evidence="11">
    <location>
        <begin position="664"/>
        <end position="691"/>
    </location>
</feature>
<dbReference type="PANTHER" id="PTHR16515">
    <property type="entry name" value="PR DOMAIN ZINC FINGER PROTEIN"/>
    <property type="match status" value="1"/>
</dbReference>
<accession>A0A7M7IX91</accession>
<dbReference type="InterPro" id="IPR013087">
    <property type="entry name" value="Znf_C2H2_type"/>
</dbReference>
<evidence type="ECO:0000313" key="14">
    <source>
        <dbReference type="Proteomes" id="UP000594260"/>
    </source>
</evidence>
<dbReference type="GO" id="GO:0005634">
    <property type="term" value="C:nucleus"/>
    <property type="evidence" value="ECO:0007669"/>
    <property type="project" value="UniProtKB-SubCell"/>
</dbReference>
<dbReference type="InterPro" id="IPR001214">
    <property type="entry name" value="SET_dom"/>
</dbReference>
<dbReference type="EnsemblMetazoa" id="XM_022787671">
    <property type="protein sequence ID" value="XP_022643406"/>
    <property type="gene ID" value="LOC111242819"/>
</dbReference>
<feature type="domain" description="C2H2-type" evidence="11">
    <location>
        <begin position="487"/>
        <end position="509"/>
    </location>
</feature>
<evidence type="ECO:0000256" key="1">
    <source>
        <dbReference type="ARBA" id="ARBA00004123"/>
    </source>
</evidence>
<evidence type="ECO:0000256" key="6">
    <source>
        <dbReference type="ARBA" id="ARBA00023015"/>
    </source>
</evidence>
<keyword evidence="14" id="KW-1185">Reference proteome</keyword>
<keyword evidence="6" id="KW-0805">Transcription regulation</keyword>
<dbReference type="RefSeq" id="XP_022643406.1">
    <property type="nucleotide sequence ID" value="XM_022787671.1"/>
</dbReference>
<keyword evidence="8" id="KW-0539">Nucleus</keyword>
<dbReference type="KEGG" id="vde:111242819"/>
<dbReference type="GO" id="GO:0008270">
    <property type="term" value="F:zinc ion binding"/>
    <property type="evidence" value="ECO:0007669"/>
    <property type="project" value="UniProtKB-KW"/>
</dbReference>
<feature type="compositionally biased region" description="Polar residues" evidence="10">
    <location>
        <begin position="721"/>
        <end position="732"/>
    </location>
</feature>
<feature type="domain" description="C2H2-type" evidence="11">
    <location>
        <begin position="572"/>
        <end position="600"/>
    </location>
</feature>
<dbReference type="OMA" id="GALANHE"/>
<keyword evidence="4 9" id="KW-0863">Zinc-finger</keyword>
<dbReference type="SUPFAM" id="SSF57667">
    <property type="entry name" value="beta-beta-alpha zinc fingers"/>
    <property type="match status" value="3"/>
</dbReference>
<evidence type="ECO:0000259" key="11">
    <source>
        <dbReference type="PROSITE" id="PS50157"/>
    </source>
</evidence>
<dbReference type="InterPro" id="IPR036236">
    <property type="entry name" value="Znf_C2H2_sf"/>
</dbReference>